<dbReference type="InterPro" id="IPR050833">
    <property type="entry name" value="Poly_Biosynth_Transport"/>
</dbReference>
<comment type="subcellular location">
    <subcellularLocation>
        <location evidence="1">Cell membrane</location>
        <topology evidence="1">Multi-pass membrane protein</topology>
    </subcellularLocation>
</comment>
<dbReference type="Proteomes" id="UP000886751">
    <property type="component" value="Unassembled WGS sequence"/>
</dbReference>
<feature type="transmembrane region" description="Helical" evidence="6">
    <location>
        <begin position="21"/>
        <end position="42"/>
    </location>
</feature>
<feature type="transmembrane region" description="Helical" evidence="6">
    <location>
        <begin position="446"/>
        <end position="464"/>
    </location>
</feature>
<dbReference type="EMBL" id="DXEI01000009">
    <property type="protein sequence ID" value="HIX93890.1"/>
    <property type="molecule type" value="Genomic_DNA"/>
</dbReference>
<sequence>MPQTDEHRSAGQSFAGNVMKYSVATYLGFVITGAALIVKGLLPSEVLGAPVTFMTYTATFMNIGILGLDQALLRFYHEPPAGAAPRQLFAVCTRLSTVFMLALGVLCSAAAAGPLAAALGLSSAGPGIVPLLFINAALYMLVRYLNVLLRLENDLRAYTAETLWMQGCYNLLYLLPGFFTSSTTLLALAAILSFGVVALAFGFKYRAAVLGAVPAPTAAGVARTVLPYGIALAPAQILFSLSSGVCLSFVSNWCGGTAQGLFAFGYSLAQLVTAVQAGFSTYWGPYVYAHYRDEQDRIGRVHDILNFMIFAFFCVLVMFEDVVFWIFPNKRDALAIFPLLMLAVVFNILCEGTVYGNSIARKPWHDTIGIAVGAASNFLLCTLLVPGLGLPGAALALAASNGLAFLYRSVTGQMYYRTIPSFAKTASGFLLAFAVTAAGTLLWQHFWLKFALCAAILFIYCTLYRAQLLRLWQLALGFVRRYLLRK</sequence>
<feature type="transmembrane region" description="Helical" evidence="6">
    <location>
        <begin position="54"/>
        <end position="76"/>
    </location>
</feature>
<keyword evidence="3 6" id="KW-0812">Transmembrane</keyword>
<evidence type="ECO:0000313" key="7">
    <source>
        <dbReference type="EMBL" id="HIX93890.1"/>
    </source>
</evidence>
<feature type="transmembrane region" description="Helical" evidence="6">
    <location>
        <begin position="333"/>
        <end position="355"/>
    </location>
</feature>
<feature type="transmembrane region" description="Helical" evidence="6">
    <location>
        <begin position="225"/>
        <end position="250"/>
    </location>
</feature>
<dbReference type="PANTHER" id="PTHR30250">
    <property type="entry name" value="PST FAMILY PREDICTED COLANIC ACID TRANSPORTER"/>
    <property type="match status" value="1"/>
</dbReference>
<dbReference type="GO" id="GO:0005886">
    <property type="term" value="C:plasma membrane"/>
    <property type="evidence" value="ECO:0007669"/>
    <property type="project" value="UniProtKB-SubCell"/>
</dbReference>
<feature type="transmembrane region" description="Helical" evidence="6">
    <location>
        <begin position="392"/>
        <end position="410"/>
    </location>
</feature>
<reference evidence="7" key="1">
    <citation type="journal article" date="2021" name="PeerJ">
        <title>Extensive microbial diversity within the chicken gut microbiome revealed by metagenomics and culture.</title>
        <authorList>
            <person name="Gilroy R."/>
            <person name="Ravi A."/>
            <person name="Getino M."/>
            <person name="Pursley I."/>
            <person name="Horton D.L."/>
            <person name="Alikhan N.F."/>
            <person name="Baker D."/>
            <person name="Gharbi K."/>
            <person name="Hall N."/>
            <person name="Watson M."/>
            <person name="Adriaenssens E.M."/>
            <person name="Foster-Nyarko E."/>
            <person name="Jarju S."/>
            <person name="Secka A."/>
            <person name="Antonio M."/>
            <person name="Oren A."/>
            <person name="Chaudhuri R.R."/>
            <person name="La Ragione R."/>
            <person name="Hildebrand F."/>
            <person name="Pallen M.J."/>
        </authorList>
    </citation>
    <scope>NUCLEOTIDE SEQUENCE</scope>
    <source>
        <strain evidence="7">ChiHecec2B26-7398</strain>
    </source>
</reference>
<keyword evidence="4 6" id="KW-1133">Transmembrane helix</keyword>
<proteinExistence type="predicted"/>
<feature type="transmembrane region" description="Helical" evidence="6">
    <location>
        <begin position="124"/>
        <end position="142"/>
    </location>
</feature>
<evidence type="ECO:0000256" key="2">
    <source>
        <dbReference type="ARBA" id="ARBA00022475"/>
    </source>
</evidence>
<dbReference type="PANTHER" id="PTHR30250:SF11">
    <property type="entry name" value="O-ANTIGEN TRANSPORTER-RELATED"/>
    <property type="match status" value="1"/>
</dbReference>
<evidence type="ECO:0008006" key="9">
    <source>
        <dbReference type="Google" id="ProtNLM"/>
    </source>
</evidence>
<evidence type="ECO:0000256" key="3">
    <source>
        <dbReference type="ARBA" id="ARBA00022692"/>
    </source>
</evidence>
<evidence type="ECO:0000256" key="4">
    <source>
        <dbReference type="ARBA" id="ARBA00022989"/>
    </source>
</evidence>
<keyword evidence="2" id="KW-1003">Cell membrane</keyword>
<accession>A0A9D2BSY6</accession>
<reference evidence="7" key="2">
    <citation type="submission" date="2021-04" db="EMBL/GenBank/DDBJ databases">
        <authorList>
            <person name="Gilroy R."/>
        </authorList>
    </citation>
    <scope>NUCLEOTIDE SEQUENCE</scope>
    <source>
        <strain evidence="7">ChiHecec2B26-7398</strain>
    </source>
</reference>
<evidence type="ECO:0000256" key="6">
    <source>
        <dbReference type="SAM" id="Phobius"/>
    </source>
</evidence>
<protein>
    <recommendedName>
        <fullName evidence="9">Polysaccharide biosynthesis protein C-terminal domain-containing protein</fullName>
    </recommendedName>
</protein>
<feature type="transmembrane region" description="Helical" evidence="6">
    <location>
        <begin position="88"/>
        <end position="112"/>
    </location>
</feature>
<evidence type="ECO:0000256" key="1">
    <source>
        <dbReference type="ARBA" id="ARBA00004651"/>
    </source>
</evidence>
<dbReference type="AlphaFoldDB" id="A0A9D2BSY6"/>
<feature type="transmembrane region" description="Helical" evidence="6">
    <location>
        <begin position="262"/>
        <end position="283"/>
    </location>
</feature>
<organism evidence="7 8">
    <name type="scientific">Candidatus Gemmiger excrementipullorum</name>
    <dbReference type="NCBI Taxonomy" id="2838610"/>
    <lineage>
        <taxon>Bacteria</taxon>
        <taxon>Bacillati</taxon>
        <taxon>Bacillota</taxon>
        <taxon>Clostridia</taxon>
        <taxon>Eubacteriales</taxon>
        <taxon>Gemmiger</taxon>
    </lineage>
</organism>
<name>A0A9D2BSY6_9FIRM</name>
<keyword evidence="5 6" id="KW-0472">Membrane</keyword>
<feature type="transmembrane region" description="Helical" evidence="6">
    <location>
        <begin position="304"/>
        <end position="327"/>
    </location>
</feature>
<evidence type="ECO:0000256" key="5">
    <source>
        <dbReference type="ARBA" id="ARBA00023136"/>
    </source>
</evidence>
<evidence type="ECO:0000313" key="8">
    <source>
        <dbReference type="Proteomes" id="UP000886751"/>
    </source>
</evidence>
<comment type="caution">
    <text evidence="7">The sequence shown here is derived from an EMBL/GenBank/DDBJ whole genome shotgun (WGS) entry which is preliminary data.</text>
</comment>
<feature type="transmembrane region" description="Helical" evidence="6">
    <location>
        <begin position="422"/>
        <end position="440"/>
    </location>
</feature>
<gene>
    <name evidence="7" type="ORF">H9846_00300</name>
</gene>